<dbReference type="STRING" id="42253.NITMOv2_3061"/>
<feature type="compositionally biased region" description="Acidic residues" evidence="1">
    <location>
        <begin position="303"/>
        <end position="313"/>
    </location>
</feature>
<dbReference type="EMBL" id="CP011801">
    <property type="protein sequence ID" value="ALA59460.1"/>
    <property type="molecule type" value="Genomic_DNA"/>
</dbReference>
<evidence type="ECO:0000313" key="2">
    <source>
        <dbReference type="EMBL" id="ALA59460.1"/>
    </source>
</evidence>
<evidence type="ECO:0000256" key="1">
    <source>
        <dbReference type="SAM" id="MobiDB-lite"/>
    </source>
</evidence>
<keyword evidence="3" id="KW-1185">Reference proteome</keyword>
<dbReference type="PATRIC" id="fig|42253.5.peg.3018"/>
<dbReference type="RefSeq" id="WP_145976346.1">
    <property type="nucleotide sequence ID" value="NZ_CP011801.1"/>
</dbReference>
<evidence type="ECO:0000313" key="3">
    <source>
        <dbReference type="Proteomes" id="UP000069205"/>
    </source>
</evidence>
<dbReference type="KEGG" id="nmv:NITMOv2_3061"/>
<proteinExistence type="predicted"/>
<dbReference type="Proteomes" id="UP000069205">
    <property type="component" value="Chromosome"/>
</dbReference>
<name>A0A0K2GET4_NITMO</name>
<sequence>MTMTTTTTSKLTAIRTILRKAILAPRAHATRVARLDKEDVQALLEECRTGNHRIHPVNLYNLEQRLAEMEEVDWSNRLMQTARTPLENRYDEEHQPTEPRVPVLRRRYRSVYVTLRDGRRARRLDTSRAMPLCGLQAPVVLSEEERRGGTWITGPRQCPMCFGYHLPRPQPENQNLLARASVSTQPACPRCKASVVLERVVSGTSESGILERSCLCGWRETTTLLSAEDQAQNELALSRAAVRDDDQEPDPMFSDVAREFAEVAALGSVEAEDLRFGEVTEVDREEDQDPEKTDAAPLSTDERSDEEPIEESSDGAASAAEDVSEQEDADDMLIALQNRFWQSLSVRALRCGLLEATILGRLSGSRTDLVWAAASATAESCVRMKEREQREVAHWLVAAPEDVLWKLLPESDLLTEITTEGMQRVLPPISVKIERWKYSCRVKLARFIYPQAGIRILGPKFGVSQAVFQKACGR</sequence>
<organism evidence="2 3">
    <name type="scientific">Nitrospira moscoviensis</name>
    <dbReference type="NCBI Taxonomy" id="42253"/>
    <lineage>
        <taxon>Bacteria</taxon>
        <taxon>Pseudomonadati</taxon>
        <taxon>Nitrospirota</taxon>
        <taxon>Nitrospiria</taxon>
        <taxon>Nitrospirales</taxon>
        <taxon>Nitrospiraceae</taxon>
        <taxon>Nitrospira</taxon>
    </lineage>
</organism>
<feature type="region of interest" description="Disordered" evidence="1">
    <location>
        <begin position="279"/>
        <end position="326"/>
    </location>
</feature>
<reference evidence="2 3" key="1">
    <citation type="journal article" date="2015" name="Proc. Natl. Acad. Sci. U.S.A.">
        <title>Expanded metabolic versatility of ubiquitous nitrite-oxidizing bacteria from the genus Nitrospira.</title>
        <authorList>
            <person name="Koch H."/>
            <person name="Lucker S."/>
            <person name="Albertsen M."/>
            <person name="Kitzinger K."/>
            <person name="Herbold C."/>
            <person name="Spieck E."/>
            <person name="Nielsen P.H."/>
            <person name="Wagner M."/>
            <person name="Daims H."/>
        </authorList>
    </citation>
    <scope>NUCLEOTIDE SEQUENCE [LARGE SCALE GENOMIC DNA]</scope>
    <source>
        <strain evidence="2 3">NSP M-1</strain>
    </source>
</reference>
<gene>
    <name evidence="2" type="ORF">NITMOv2_3061</name>
</gene>
<protein>
    <submittedName>
        <fullName evidence="2">Uncharacterized protein</fullName>
    </submittedName>
</protein>
<dbReference type="AlphaFoldDB" id="A0A0K2GET4"/>
<accession>A0A0K2GET4</accession>